<feature type="signal peptide" evidence="2">
    <location>
        <begin position="1"/>
        <end position="23"/>
    </location>
</feature>
<dbReference type="EMBL" id="AP014800">
    <property type="protein sequence ID" value="BAQ67641.1"/>
    <property type="molecule type" value="Genomic_DNA"/>
</dbReference>
<keyword evidence="2" id="KW-0732">Signal</keyword>
<evidence type="ECO:0000256" key="1">
    <source>
        <dbReference type="SAM" id="MobiDB-lite"/>
    </source>
</evidence>
<dbReference type="PATRIC" id="fig|35806.4.peg.481"/>
<name>A0A0D6AXZ5_RHOSU</name>
<feature type="compositionally biased region" description="Basic and acidic residues" evidence="1">
    <location>
        <begin position="63"/>
        <end position="75"/>
    </location>
</feature>
<protein>
    <submittedName>
        <fullName evidence="3">Class B acid phosphatase</fullName>
    </submittedName>
</protein>
<dbReference type="KEGG" id="rsu:NHU_00472"/>
<feature type="compositionally biased region" description="Low complexity" evidence="1">
    <location>
        <begin position="24"/>
        <end position="41"/>
    </location>
</feature>
<organism evidence="3 4">
    <name type="scientific">Rhodovulum sulfidophilum</name>
    <name type="common">Rhodobacter sulfidophilus</name>
    <dbReference type="NCBI Taxonomy" id="35806"/>
    <lineage>
        <taxon>Bacteria</taxon>
        <taxon>Pseudomonadati</taxon>
        <taxon>Pseudomonadota</taxon>
        <taxon>Alphaproteobacteria</taxon>
        <taxon>Rhodobacterales</taxon>
        <taxon>Paracoccaceae</taxon>
        <taxon>Rhodovulum</taxon>
    </lineage>
</organism>
<gene>
    <name evidence="3" type="ORF">NHU_00472</name>
</gene>
<evidence type="ECO:0000313" key="3">
    <source>
        <dbReference type="EMBL" id="BAQ67641.1"/>
    </source>
</evidence>
<evidence type="ECO:0000256" key="2">
    <source>
        <dbReference type="SAM" id="SignalP"/>
    </source>
</evidence>
<feature type="region of interest" description="Disordered" evidence="1">
    <location>
        <begin position="24"/>
        <end position="83"/>
    </location>
</feature>
<dbReference type="AlphaFoldDB" id="A0A0D6AXZ5"/>
<evidence type="ECO:0000313" key="4">
    <source>
        <dbReference type="Proteomes" id="UP000064912"/>
    </source>
</evidence>
<sequence length="104" mass="10685">MTRISLPLLAACLALGLSGAAFAQSAAPAPTNPGPTSSGPSRIMAQQAGSGGCLPQSGRHDRHRDLSRRGEDHHGRGGGYPAHMLHAFTTARGAQGLRPVPRCP</sequence>
<dbReference type="Proteomes" id="UP000064912">
    <property type="component" value="Chromosome"/>
</dbReference>
<proteinExistence type="predicted"/>
<feature type="chain" id="PRO_5002301040" evidence="2">
    <location>
        <begin position="24"/>
        <end position="104"/>
    </location>
</feature>
<accession>A0A0D6AXZ5</accession>
<reference evidence="3 4" key="1">
    <citation type="submission" date="2015-02" db="EMBL/GenBank/DDBJ databases">
        <title>Genome sequene of Rhodovulum sulfidophilum DSM 2351.</title>
        <authorList>
            <person name="Nagao N."/>
        </authorList>
    </citation>
    <scope>NUCLEOTIDE SEQUENCE [LARGE SCALE GENOMIC DNA]</scope>
    <source>
        <strain evidence="3 4">DSM 2351</strain>
    </source>
</reference>